<proteinExistence type="predicted"/>
<dbReference type="AlphaFoldDB" id="S4Y5J5"/>
<sequence length="114" mass="12466">MLEGVTYSNVGSVAFSALCRYALRFIPSRRPQEYSVPALTPSCSANTRADCPLLCQRATRSRQMRALSSIHTSGADLYAAQELQDSMLVAERVLTYEVGPPGKGGTRGIVRARW</sequence>
<protein>
    <submittedName>
        <fullName evidence="1">Uncharacterized protein</fullName>
    </submittedName>
</protein>
<evidence type="ECO:0000313" key="1">
    <source>
        <dbReference type="EMBL" id="AGP40084.1"/>
    </source>
</evidence>
<gene>
    <name evidence="1" type="ORF">SCE1572_39645</name>
</gene>
<accession>S4Y5J5</accession>
<name>S4Y5J5_SORCE</name>
<reference evidence="1 2" key="1">
    <citation type="journal article" date="2013" name="Sci. Rep.">
        <title>Extraordinary expansion of a Sorangium cellulosum genome from an alkaline milieu.</title>
        <authorList>
            <person name="Han K."/>
            <person name="Li Z.F."/>
            <person name="Peng R."/>
            <person name="Zhu L.P."/>
            <person name="Zhou T."/>
            <person name="Wang L.G."/>
            <person name="Li S.G."/>
            <person name="Zhang X.B."/>
            <person name="Hu W."/>
            <person name="Wu Z.H."/>
            <person name="Qin N."/>
            <person name="Li Y.Z."/>
        </authorList>
    </citation>
    <scope>NUCLEOTIDE SEQUENCE [LARGE SCALE GENOMIC DNA]</scope>
    <source>
        <strain evidence="1 2">So0157-2</strain>
    </source>
</reference>
<dbReference type="KEGG" id="scu:SCE1572_39645"/>
<evidence type="ECO:0000313" key="2">
    <source>
        <dbReference type="Proteomes" id="UP000014803"/>
    </source>
</evidence>
<dbReference type="EMBL" id="CP003969">
    <property type="protein sequence ID" value="AGP40084.1"/>
    <property type="molecule type" value="Genomic_DNA"/>
</dbReference>
<dbReference type="HOGENOM" id="CLU_2119536_0_0_7"/>
<dbReference type="PATRIC" id="fig|1254432.3.peg.8970"/>
<dbReference type="Proteomes" id="UP000014803">
    <property type="component" value="Chromosome"/>
</dbReference>
<organism evidence="1 2">
    <name type="scientific">Sorangium cellulosum So0157-2</name>
    <dbReference type="NCBI Taxonomy" id="1254432"/>
    <lineage>
        <taxon>Bacteria</taxon>
        <taxon>Pseudomonadati</taxon>
        <taxon>Myxococcota</taxon>
        <taxon>Polyangia</taxon>
        <taxon>Polyangiales</taxon>
        <taxon>Polyangiaceae</taxon>
        <taxon>Sorangium</taxon>
    </lineage>
</organism>